<gene>
    <name evidence="2" type="ORF">OG515_00265</name>
</gene>
<proteinExistence type="predicted"/>
<name>A0ABZ1XB65_9ACTN</name>
<keyword evidence="3" id="KW-1185">Reference proteome</keyword>
<feature type="compositionally biased region" description="Low complexity" evidence="1">
    <location>
        <begin position="162"/>
        <end position="186"/>
    </location>
</feature>
<dbReference type="RefSeq" id="WP_329394551.1">
    <property type="nucleotide sequence ID" value="NZ_CP109019.1"/>
</dbReference>
<feature type="region of interest" description="Disordered" evidence="1">
    <location>
        <begin position="141"/>
        <end position="186"/>
    </location>
</feature>
<evidence type="ECO:0000313" key="3">
    <source>
        <dbReference type="Proteomes" id="UP001432060"/>
    </source>
</evidence>
<organism evidence="2 3">
    <name type="scientific">Streptomyces melanogenes</name>
    <dbReference type="NCBI Taxonomy" id="67326"/>
    <lineage>
        <taxon>Bacteria</taxon>
        <taxon>Bacillati</taxon>
        <taxon>Actinomycetota</taxon>
        <taxon>Actinomycetes</taxon>
        <taxon>Kitasatosporales</taxon>
        <taxon>Streptomycetaceae</taxon>
        <taxon>Streptomyces</taxon>
    </lineage>
</organism>
<protein>
    <submittedName>
        <fullName evidence="2">Uncharacterized protein</fullName>
    </submittedName>
</protein>
<evidence type="ECO:0000256" key="1">
    <source>
        <dbReference type="SAM" id="MobiDB-lite"/>
    </source>
</evidence>
<dbReference type="Proteomes" id="UP001432060">
    <property type="component" value="Chromosome"/>
</dbReference>
<sequence>MLRLPAGTARRFAAHSYLALPGFLPPSGLTRLHTELTRLQADARRRDCAMNCMSGSPRHMSTIGGTALTAESPFVADLYRRPDLLALLSSVTGEPVTEPRDVPDRHVVNILHHPADTNGGHTDDSPYALLLFLEAPADPDDGGLLSTPRTPLHSPSLRTRRCTAATTRPATPTCCAQTPPRTVSAP</sequence>
<accession>A0ABZ1XB65</accession>
<reference evidence="2" key="1">
    <citation type="submission" date="2022-10" db="EMBL/GenBank/DDBJ databases">
        <title>The complete genomes of actinobacterial strains from the NBC collection.</title>
        <authorList>
            <person name="Joergensen T.S."/>
            <person name="Alvarez Arevalo M."/>
            <person name="Sterndorff E.B."/>
            <person name="Faurdal D."/>
            <person name="Vuksanovic O."/>
            <person name="Mourched A.-S."/>
            <person name="Charusanti P."/>
            <person name="Shaw S."/>
            <person name="Blin K."/>
            <person name="Weber T."/>
        </authorList>
    </citation>
    <scope>NUCLEOTIDE SEQUENCE</scope>
    <source>
        <strain evidence="2">NBC_00668</strain>
    </source>
</reference>
<evidence type="ECO:0000313" key="2">
    <source>
        <dbReference type="EMBL" id="WUT80733.1"/>
    </source>
</evidence>
<dbReference type="Gene3D" id="2.60.120.620">
    <property type="entry name" value="q2cbj1_9rhob like domain"/>
    <property type="match status" value="1"/>
</dbReference>
<dbReference type="EMBL" id="CP109019">
    <property type="protein sequence ID" value="WUT80733.1"/>
    <property type="molecule type" value="Genomic_DNA"/>
</dbReference>
<dbReference type="Pfam" id="PF23169">
    <property type="entry name" value="HalD"/>
    <property type="match status" value="1"/>
</dbReference>
<dbReference type="InterPro" id="IPR056470">
    <property type="entry name" value="BesD/HalB-like"/>
</dbReference>